<gene>
    <name evidence="2" type="ORF">JOC86_001602</name>
</gene>
<dbReference type="PANTHER" id="PTHR43331">
    <property type="entry name" value="HOMOSERINE DEHYDROGENASE"/>
    <property type="match status" value="1"/>
</dbReference>
<dbReference type="SUPFAM" id="SSF51735">
    <property type="entry name" value="NAD(P)-binding Rossmann-fold domains"/>
    <property type="match status" value="1"/>
</dbReference>
<protein>
    <submittedName>
        <fullName evidence="2">Homoserine dehydrogenase</fullName>
    </submittedName>
</protein>
<dbReference type="EMBL" id="JAFBDZ010000001">
    <property type="protein sequence ID" value="MBM7585065.1"/>
    <property type="molecule type" value="Genomic_DNA"/>
</dbReference>
<dbReference type="RefSeq" id="WP_205169855.1">
    <property type="nucleotide sequence ID" value="NZ_JAFBDZ010000001.1"/>
</dbReference>
<organism evidence="2 3">
    <name type="scientific">Rossellomorea pakistanensis</name>
    <dbReference type="NCBI Taxonomy" id="992288"/>
    <lineage>
        <taxon>Bacteria</taxon>
        <taxon>Bacillati</taxon>
        <taxon>Bacillota</taxon>
        <taxon>Bacilli</taxon>
        <taxon>Bacillales</taxon>
        <taxon>Bacillaceae</taxon>
        <taxon>Rossellomorea</taxon>
    </lineage>
</organism>
<dbReference type="InterPro" id="IPR036291">
    <property type="entry name" value="NAD(P)-bd_dom_sf"/>
</dbReference>
<sequence>MSSLKVGLLGLGSTGLRALEEMVQEKEHIELLNDRTISILGIIIKNDRHILSVQKGVIVSRDFEELINKKPEVMIEAIGEIELARTYIEYSLKKGCNVVSSNQECMAKYGEQLQVTAEKNKVQVIFEENVAEGISVIMSPPALITISQK</sequence>
<reference evidence="2 3" key="1">
    <citation type="submission" date="2021-01" db="EMBL/GenBank/DDBJ databases">
        <title>Genomic Encyclopedia of Type Strains, Phase IV (KMG-IV): sequencing the most valuable type-strain genomes for metagenomic binning, comparative biology and taxonomic classification.</title>
        <authorList>
            <person name="Goeker M."/>
        </authorList>
    </citation>
    <scope>NUCLEOTIDE SEQUENCE [LARGE SCALE GENOMIC DNA]</scope>
    <source>
        <strain evidence="2 3">DSM 24834</strain>
    </source>
</reference>
<accession>A0ABS2NB33</accession>
<comment type="caution">
    <text evidence="2">The sequence shown here is derived from an EMBL/GenBank/DDBJ whole genome shotgun (WGS) entry which is preliminary data.</text>
</comment>
<evidence type="ECO:0000313" key="2">
    <source>
        <dbReference type="EMBL" id="MBM7585065.1"/>
    </source>
</evidence>
<evidence type="ECO:0000259" key="1">
    <source>
        <dbReference type="Pfam" id="PF03447"/>
    </source>
</evidence>
<dbReference type="Gene3D" id="3.40.50.720">
    <property type="entry name" value="NAD(P)-binding Rossmann-like Domain"/>
    <property type="match status" value="1"/>
</dbReference>
<dbReference type="PANTHER" id="PTHR43331:SF1">
    <property type="entry name" value="HOMOSERINE DEHYDROGENASE"/>
    <property type="match status" value="1"/>
</dbReference>
<proteinExistence type="predicted"/>
<dbReference type="Proteomes" id="UP001646157">
    <property type="component" value="Unassembled WGS sequence"/>
</dbReference>
<name>A0ABS2NB33_9BACI</name>
<feature type="domain" description="Aspartate/homoserine dehydrogenase NAD-binding" evidence="1">
    <location>
        <begin position="10"/>
        <end position="127"/>
    </location>
</feature>
<evidence type="ECO:0000313" key="3">
    <source>
        <dbReference type="Proteomes" id="UP001646157"/>
    </source>
</evidence>
<dbReference type="Pfam" id="PF03447">
    <property type="entry name" value="NAD_binding_3"/>
    <property type="match status" value="1"/>
</dbReference>
<dbReference type="InterPro" id="IPR005106">
    <property type="entry name" value="Asp/hSer_DH_NAD-bd"/>
</dbReference>
<keyword evidence="3" id="KW-1185">Reference proteome</keyword>